<dbReference type="PANTHER" id="PTHR47829:SF3">
    <property type="entry name" value="AMINOGLYCOSIDE PHOSPHOTRANSFERASE DOMAIN-CONTAINING PROTEIN"/>
    <property type="match status" value="1"/>
</dbReference>
<reference evidence="2 3" key="1">
    <citation type="submission" date="2023-10" db="EMBL/GenBank/DDBJ databases">
        <title>Two novel species belonging to the OM43/NOR5 clade.</title>
        <authorList>
            <person name="Park M."/>
        </authorList>
    </citation>
    <scope>NUCLEOTIDE SEQUENCE [LARGE SCALE GENOMIC DNA]</scope>
    <source>
        <strain evidence="2 3">IMCC43200</strain>
    </source>
</reference>
<dbReference type="RefSeq" id="WP_407348506.1">
    <property type="nucleotide sequence ID" value="NZ_CP136864.1"/>
</dbReference>
<dbReference type="Proteomes" id="UP001626537">
    <property type="component" value="Chromosome"/>
</dbReference>
<organism evidence="2 3">
    <name type="scientific">Congregibacter variabilis</name>
    <dbReference type="NCBI Taxonomy" id="3081200"/>
    <lineage>
        <taxon>Bacteria</taxon>
        <taxon>Pseudomonadati</taxon>
        <taxon>Pseudomonadota</taxon>
        <taxon>Gammaproteobacteria</taxon>
        <taxon>Cellvibrionales</taxon>
        <taxon>Halieaceae</taxon>
        <taxon>Congregibacter</taxon>
    </lineage>
</organism>
<evidence type="ECO:0000313" key="2">
    <source>
        <dbReference type="EMBL" id="WOJ93866.1"/>
    </source>
</evidence>
<dbReference type="InterPro" id="IPR002575">
    <property type="entry name" value="Aminoglycoside_PTrfase"/>
</dbReference>
<gene>
    <name evidence="2" type="ORF">R0135_01540</name>
</gene>
<evidence type="ECO:0000313" key="3">
    <source>
        <dbReference type="Proteomes" id="UP001626537"/>
    </source>
</evidence>
<dbReference type="CDD" id="cd05154">
    <property type="entry name" value="ACAD10_11_N-like"/>
    <property type="match status" value="1"/>
</dbReference>
<dbReference type="InterPro" id="IPR011009">
    <property type="entry name" value="Kinase-like_dom_sf"/>
</dbReference>
<feature type="domain" description="Aminoglycoside phosphotransferase" evidence="1">
    <location>
        <begin position="28"/>
        <end position="254"/>
    </location>
</feature>
<dbReference type="EMBL" id="CP136864">
    <property type="protein sequence ID" value="WOJ93866.1"/>
    <property type="molecule type" value="Genomic_DNA"/>
</dbReference>
<dbReference type="PANTHER" id="PTHR47829">
    <property type="entry name" value="HYDROLASE, PUTATIVE (AFU_ORTHOLOGUE AFUA_1G12880)-RELATED"/>
    <property type="match status" value="1"/>
</dbReference>
<sequence>MSTQTLNIEALQNYLQDKLPGFSGQLHAEKFAGGQSNPTFLLSDDTQKWVLRRKPPGELLASAHAVDREYRVLSALWDTDVPVAKTYLLCEDESIIGSMFYIMEYLDGRVFWDPELPEVSSNKERTAIYEDMNRVLAALHSVDPLAVGLEDFGRPGNYFERQVSRWTKQYRASETEHSPAMERLIEWLPANMPQDDGSVSLVHGDFRLDNLMFHPTEPRIIGILDWELSTLGHPLADLSYQVMAWQMPAGDGLRGLAGCDRAALGIPSDEEYIASYCQRTGRADIAHWSFYLVFCFFRLAAILQGVKKRSLIGTASSAEATAKGALVEPLAEMGVSYIDR</sequence>
<protein>
    <submittedName>
        <fullName evidence="2">Phosphotransferase family protein</fullName>
    </submittedName>
</protein>
<dbReference type="InterPro" id="IPR041726">
    <property type="entry name" value="ACAD10_11_N"/>
</dbReference>
<dbReference type="Gene3D" id="3.30.200.20">
    <property type="entry name" value="Phosphorylase Kinase, domain 1"/>
    <property type="match status" value="1"/>
</dbReference>
<dbReference type="SUPFAM" id="SSF56112">
    <property type="entry name" value="Protein kinase-like (PK-like)"/>
    <property type="match status" value="1"/>
</dbReference>
<accession>A0ABZ0I3V8</accession>
<proteinExistence type="predicted"/>
<name>A0ABZ0I3V8_9GAMM</name>
<evidence type="ECO:0000259" key="1">
    <source>
        <dbReference type="Pfam" id="PF01636"/>
    </source>
</evidence>
<dbReference type="InterPro" id="IPR052898">
    <property type="entry name" value="ACAD10-like"/>
</dbReference>
<dbReference type="Gene3D" id="3.90.1200.10">
    <property type="match status" value="1"/>
</dbReference>
<keyword evidence="3" id="KW-1185">Reference proteome</keyword>
<dbReference type="Pfam" id="PF01636">
    <property type="entry name" value="APH"/>
    <property type="match status" value="1"/>
</dbReference>